<sequence>MHHTSRNSRMLAHPSQRNHDLSPHRHIRPGRRSPLMPLAGTLGVLATAAVGIFLATADSEKPTAQTAGKTDQETPLFARSFSPESPGGPPDRRGDTPHAPPPSAASTSRPSGTPPAEGSADPMRGEDGTGPGGGGSPGSAPAPDGTGSPGRGGGVLAWRGGDRTGPGPVGAPAAPSLMLPPGSPAAPPGRPGREARPGTPPQARGTVPPGAAGRPDAPGPGGNPEAPPQPGSARIAPQAPNPRQGTPPRPPRPETHGGPGRQAPHAGVERRPGAATTADRGPAPDPCATFHDFRRGACYSVMRRLTR</sequence>
<keyword evidence="4" id="KW-1185">Reference proteome</keyword>
<protein>
    <submittedName>
        <fullName evidence="3">Uncharacterized protein</fullName>
    </submittedName>
</protein>
<feature type="region of interest" description="Disordered" evidence="1">
    <location>
        <begin position="60"/>
        <end position="295"/>
    </location>
</feature>
<proteinExistence type="predicted"/>
<feature type="compositionally biased region" description="Pro residues" evidence="1">
    <location>
        <begin position="181"/>
        <end position="190"/>
    </location>
</feature>
<dbReference type="STRING" id="46177.SAMN05660976_03064"/>
<dbReference type="AlphaFoldDB" id="A0A1H7S615"/>
<evidence type="ECO:0000313" key="3">
    <source>
        <dbReference type="EMBL" id="SEL67985.1"/>
    </source>
</evidence>
<organism evidence="3 4">
    <name type="scientific">Nonomuraea pusilla</name>
    <dbReference type="NCBI Taxonomy" id="46177"/>
    <lineage>
        <taxon>Bacteria</taxon>
        <taxon>Bacillati</taxon>
        <taxon>Actinomycetota</taxon>
        <taxon>Actinomycetes</taxon>
        <taxon>Streptosporangiales</taxon>
        <taxon>Streptosporangiaceae</taxon>
        <taxon>Nonomuraea</taxon>
    </lineage>
</organism>
<feature type="region of interest" description="Disordered" evidence="1">
    <location>
        <begin position="1"/>
        <end position="34"/>
    </location>
</feature>
<evidence type="ECO:0000313" key="4">
    <source>
        <dbReference type="Proteomes" id="UP000198953"/>
    </source>
</evidence>
<keyword evidence="2" id="KW-1133">Transmembrane helix</keyword>
<keyword evidence="2" id="KW-0812">Transmembrane</keyword>
<keyword evidence="2" id="KW-0472">Membrane</keyword>
<feature type="compositionally biased region" description="Low complexity" evidence="1">
    <location>
        <begin position="104"/>
        <end position="116"/>
    </location>
</feature>
<feature type="transmembrane region" description="Helical" evidence="2">
    <location>
        <begin position="35"/>
        <end position="55"/>
    </location>
</feature>
<reference evidence="3 4" key="1">
    <citation type="submission" date="2016-10" db="EMBL/GenBank/DDBJ databases">
        <authorList>
            <person name="de Groot N.N."/>
        </authorList>
    </citation>
    <scope>NUCLEOTIDE SEQUENCE [LARGE SCALE GENOMIC DNA]</scope>
    <source>
        <strain evidence="3 4">DSM 43357</strain>
    </source>
</reference>
<feature type="compositionally biased region" description="Gly residues" evidence="1">
    <location>
        <begin position="128"/>
        <end position="137"/>
    </location>
</feature>
<evidence type="ECO:0000256" key="2">
    <source>
        <dbReference type="SAM" id="Phobius"/>
    </source>
</evidence>
<accession>A0A1H7S615</accession>
<name>A0A1H7S615_9ACTN</name>
<dbReference type="EMBL" id="FOBF01000006">
    <property type="protein sequence ID" value="SEL67985.1"/>
    <property type="molecule type" value="Genomic_DNA"/>
</dbReference>
<evidence type="ECO:0000256" key="1">
    <source>
        <dbReference type="SAM" id="MobiDB-lite"/>
    </source>
</evidence>
<gene>
    <name evidence="3" type="ORF">SAMN05660976_03064</name>
</gene>
<dbReference type="Proteomes" id="UP000198953">
    <property type="component" value="Unassembled WGS sequence"/>
</dbReference>
<feature type="compositionally biased region" description="Low complexity" evidence="1">
    <location>
        <begin position="170"/>
        <end position="180"/>
    </location>
</feature>